<name>A0A3M9NSK5_9BACT</name>
<accession>A0A3M9NSK5</accession>
<proteinExistence type="predicted"/>
<dbReference type="EMBL" id="RJJR01000001">
    <property type="protein sequence ID" value="RNI40193.1"/>
    <property type="molecule type" value="Genomic_DNA"/>
</dbReference>
<gene>
    <name evidence="1" type="ORF">EFY79_02540</name>
</gene>
<dbReference type="AlphaFoldDB" id="A0A3M9NSK5"/>
<sequence length="162" mass="19078">MADVRNEDIITYFQNRNNRFRNSVGMEFGKAEGNMLWTFFSLSNHDYGPNAFDISTEGDTVDEFIAGFKLNKTEDVDHLGYTQSWMRYLNGAAEISVTPWDLEATLKFKINKHKTIIFSLELYFYDEVYEHLTIPEDFERYISSHENRLALAGENRYKMNRN</sequence>
<reference evidence="1 2" key="1">
    <citation type="submission" date="2018-11" db="EMBL/GenBank/DDBJ databases">
        <title>Draft genome sequence of Ferruginibacter sp. BO-59.</title>
        <authorList>
            <person name="Im W.T."/>
        </authorList>
    </citation>
    <scope>NUCLEOTIDE SEQUENCE [LARGE SCALE GENOMIC DNA]</scope>
    <source>
        <strain evidence="1 2">BO-59</strain>
    </source>
</reference>
<dbReference type="Proteomes" id="UP000267223">
    <property type="component" value="Unassembled WGS sequence"/>
</dbReference>
<comment type="caution">
    <text evidence="1">The sequence shown here is derived from an EMBL/GenBank/DDBJ whole genome shotgun (WGS) entry which is preliminary data.</text>
</comment>
<keyword evidence="2" id="KW-1185">Reference proteome</keyword>
<evidence type="ECO:0000313" key="2">
    <source>
        <dbReference type="Proteomes" id="UP000267223"/>
    </source>
</evidence>
<dbReference type="OrthoDB" id="2579959at2"/>
<evidence type="ECO:0000313" key="1">
    <source>
        <dbReference type="EMBL" id="RNI40193.1"/>
    </source>
</evidence>
<protein>
    <submittedName>
        <fullName evidence="1">Uncharacterized protein</fullName>
    </submittedName>
</protein>
<organism evidence="1 2">
    <name type="scientific">Hanamia caeni</name>
    <dbReference type="NCBI Taxonomy" id="2294116"/>
    <lineage>
        <taxon>Bacteria</taxon>
        <taxon>Pseudomonadati</taxon>
        <taxon>Bacteroidota</taxon>
        <taxon>Chitinophagia</taxon>
        <taxon>Chitinophagales</taxon>
        <taxon>Chitinophagaceae</taxon>
        <taxon>Hanamia</taxon>
    </lineage>
</organism>
<dbReference type="RefSeq" id="WP_123119084.1">
    <property type="nucleotide sequence ID" value="NZ_RJJR01000001.1"/>
</dbReference>